<evidence type="ECO:0000313" key="2">
    <source>
        <dbReference type="EMBL" id="KAA8680999.1"/>
    </source>
</evidence>
<accession>A0A5M9P781</accession>
<gene>
    <name evidence="2" type="ORF">F4W18_00190</name>
</gene>
<keyword evidence="1" id="KW-0472">Membrane</keyword>
<feature type="transmembrane region" description="Helical" evidence="1">
    <location>
        <begin position="45"/>
        <end position="78"/>
    </location>
</feature>
<protein>
    <submittedName>
        <fullName evidence="2">Uncharacterized protein</fullName>
    </submittedName>
</protein>
<name>A0A5M9P781_9VIBR</name>
<dbReference type="RefSeq" id="WP_086712884.1">
    <property type="nucleotide sequence ID" value="NZ_AP025493.1"/>
</dbReference>
<evidence type="ECO:0000256" key="1">
    <source>
        <dbReference type="SAM" id="Phobius"/>
    </source>
</evidence>
<reference evidence="2 3" key="1">
    <citation type="submission" date="2019-09" db="EMBL/GenBank/DDBJ databases">
        <title>Draft genome sequence of various Type strains from the CCUG.</title>
        <authorList>
            <person name="Pineiro-Iglesias B."/>
            <person name="Tunovic T."/>
            <person name="Unosson C."/>
            <person name="Inganas E."/>
            <person name="Ohlen M."/>
            <person name="Cardew S."/>
            <person name="Jensie-Markopoulos S."/>
            <person name="Salva-Serra F."/>
            <person name="Jaen-Luchoro D."/>
            <person name="Karlsson R."/>
            <person name="Svensson-Stadler L."/>
            <person name="Chun J."/>
            <person name="Moore E."/>
        </authorList>
    </citation>
    <scope>NUCLEOTIDE SEQUENCE [LARGE SCALE GENOMIC DNA]</scope>
    <source>
        <strain evidence="2 3">CCUG 56969T</strain>
    </source>
</reference>
<keyword evidence="1" id="KW-1133">Transmembrane helix</keyword>
<feature type="transmembrane region" description="Helical" evidence="1">
    <location>
        <begin position="84"/>
        <end position="108"/>
    </location>
</feature>
<comment type="caution">
    <text evidence="2">The sequence shown here is derived from an EMBL/GenBank/DDBJ whole genome shotgun (WGS) entry which is preliminary data.</text>
</comment>
<keyword evidence="3" id="KW-1185">Reference proteome</keyword>
<organism evidence="2 3">
    <name type="scientific">Vibrio gigantis</name>
    <dbReference type="NCBI Taxonomy" id="296199"/>
    <lineage>
        <taxon>Bacteria</taxon>
        <taxon>Pseudomonadati</taxon>
        <taxon>Pseudomonadota</taxon>
        <taxon>Gammaproteobacteria</taxon>
        <taxon>Vibrionales</taxon>
        <taxon>Vibrionaceae</taxon>
        <taxon>Vibrio</taxon>
    </lineage>
</organism>
<keyword evidence="1" id="KW-0812">Transmembrane</keyword>
<dbReference type="AlphaFoldDB" id="A0A5M9P781"/>
<sequence>MPECLKKTKSKPVNYGIHPTKGLFRYYDSERGIDKTMRFCFKANLVLVGLLILSKIVALFSVSIISALLSLVLIAIPFLLFTAIYKILVELVVIMYWFVLWPVINLIFNRMTR</sequence>
<proteinExistence type="predicted"/>
<evidence type="ECO:0000313" key="3">
    <source>
        <dbReference type="Proteomes" id="UP000322521"/>
    </source>
</evidence>
<dbReference type="Proteomes" id="UP000322521">
    <property type="component" value="Unassembled WGS sequence"/>
</dbReference>
<dbReference type="EMBL" id="VXJS01000001">
    <property type="protein sequence ID" value="KAA8680999.1"/>
    <property type="molecule type" value="Genomic_DNA"/>
</dbReference>